<dbReference type="Gene3D" id="3.40.50.1110">
    <property type="entry name" value="SGNH hydrolase"/>
    <property type="match status" value="1"/>
</dbReference>
<dbReference type="Proteomes" id="UP001303115">
    <property type="component" value="Unassembled WGS sequence"/>
</dbReference>
<dbReference type="InterPro" id="IPR036514">
    <property type="entry name" value="SGNH_hydro_sf"/>
</dbReference>
<organism evidence="2 3">
    <name type="scientific">Parachaetomium inaequale</name>
    <dbReference type="NCBI Taxonomy" id="2588326"/>
    <lineage>
        <taxon>Eukaryota</taxon>
        <taxon>Fungi</taxon>
        <taxon>Dikarya</taxon>
        <taxon>Ascomycota</taxon>
        <taxon>Pezizomycotina</taxon>
        <taxon>Sordariomycetes</taxon>
        <taxon>Sordariomycetidae</taxon>
        <taxon>Sordariales</taxon>
        <taxon>Chaetomiaceae</taxon>
        <taxon>Parachaetomium</taxon>
    </lineage>
</organism>
<keyword evidence="2" id="KW-0378">Hydrolase</keyword>
<keyword evidence="3" id="KW-1185">Reference proteome</keyword>
<dbReference type="PANTHER" id="PTHR37981">
    <property type="entry name" value="LIPASE 2"/>
    <property type="match status" value="1"/>
</dbReference>
<evidence type="ECO:0000256" key="1">
    <source>
        <dbReference type="SAM" id="SignalP"/>
    </source>
</evidence>
<feature type="signal peptide" evidence="1">
    <location>
        <begin position="1"/>
        <end position="19"/>
    </location>
</feature>
<dbReference type="GO" id="GO:0006629">
    <property type="term" value="P:lipid metabolic process"/>
    <property type="evidence" value="ECO:0007669"/>
    <property type="project" value="TreeGrafter"/>
</dbReference>
<name>A0AAN6SR76_9PEZI</name>
<protein>
    <submittedName>
        <fullName evidence="2">SGNH hydrolase-type esterase domain-containing protein</fullName>
    </submittedName>
</protein>
<feature type="chain" id="PRO_5042891256" evidence="1">
    <location>
        <begin position="20"/>
        <end position="701"/>
    </location>
</feature>
<comment type="caution">
    <text evidence="2">The sequence shown here is derived from an EMBL/GenBank/DDBJ whole genome shotgun (WGS) entry which is preliminary data.</text>
</comment>
<dbReference type="CDD" id="cd01823">
    <property type="entry name" value="SEST_like"/>
    <property type="match status" value="1"/>
</dbReference>
<dbReference type="PANTHER" id="PTHR37981:SF1">
    <property type="entry name" value="SGNH HYDROLASE-TYPE ESTERASE DOMAIN-CONTAINING PROTEIN"/>
    <property type="match status" value="1"/>
</dbReference>
<proteinExistence type="predicted"/>
<dbReference type="SUPFAM" id="SSF52266">
    <property type="entry name" value="SGNH hydrolase"/>
    <property type="match status" value="1"/>
</dbReference>
<keyword evidence="1" id="KW-0732">Signal</keyword>
<evidence type="ECO:0000313" key="2">
    <source>
        <dbReference type="EMBL" id="KAK4040084.1"/>
    </source>
</evidence>
<evidence type="ECO:0000313" key="3">
    <source>
        <dbReference type="Proteomes" id="UP001303115"/>
    </source>
</evidence>
<dbReference type="EMBL" id="MU854384">
    <property type="protein sequence ID" value="KAK4040084.1"/>
    <property type="molecule type" value="Genomic_DNA"/>
</dbReference>
<dbReference type="AlphaFoldDB" id="A0AAN6SR76"/>
<reference evidence="3" key="1">
    <citation type="journal article" date="2023" name="Mol. Phylogenet. Evol.">
        <title>Genome-scale phylogeny and comparative genomics of the fungal order Sordariales.</title>
        <authorList>
            <person name="Hensen N."/>
            <person name="Bonometti L."/>
            <person name="Westerberg I."/>
            <person name="Brannstrom I.O."/>
            <person name="Guillou S."/>
            <person name="Cros-Aarteil S."/>
            <person name="Calhoun S."/>
            <person name="Haridas S."/>
            <person name="Kuo A."/>
            <person name="Mondo S."/>
            <person name="Pangilinan J."/>
            <person name="Riley R."/>
            <person name="LaButti K."/>
            <person name="Andreopoulos B."/>
            <person name="Lipzen A."/>
            <person name="Chen C."/>
            <person name="Yan M."/>
            <person name="Daum C."/>
            <person name="Ng V."/>
            <person name="Clum A."/>
            <person name="Steindorff A."/>
            <person name="Ohm R.A."/>
            <person name="Martin F."/>
            <person name="Silar P."/>
            <person name="Natvig D.O."/>
            <person name="Lalanne C."/>
            <person name="Gautier V."/>
            <person name="Ament-Velasquez S.L."/>
            <person name="Kruys A."/>
            <person name="Hutchinson M.I."/>
            <person name="Powell A.J."/>
            <person name="Barry K."/>
            <person name="Miller A.N."/>
            <person name="Grigoriev I.V."/>
            <person name="Debuchy R."/>
            <person name="Gladieux P."/>
            <person name="Hiltunen Thoren M."/>
            <person name="Johannesson H."/>
        </authorList>
    </citation>
    <scope>NUCLEOTIDE SEQUENCE [LARGE SCALE GENOMIC DNA]</scope>
    <source>
        <strain evidence="3">CBS 284.82</strain>
    </source>
</reference>
<gene>
    <name evidence="2" type="ORF">C8A01DRAFT_35865</name>
</gene>
<dbReference type="GO" id="GO:0016788">
    <property type="term" value="F:hydrolase activity, acting on ester bonds"/>
    <property type="evidence" value="ECO:0007669"/>
    <property type="project" value="InterPro"/>
</dbReference>
<dbReference type="Pfam" id="PF18647">
    <property type="entry name" value="Fungal_lectin_2"/>
    <property type="match status" value="1"/>
</dbReference>
<accession>A0AAN6SR76</accession>
<sequence>MFSLLSLVSLSVAASLAAALSIPRNNANYTPVDGLERRQGASDPASFVWVRNFAAIGDSYTAGIGSGEQLGGLFHNNNDWSCSRYDLSYPMMMRQYVGASIENFQYPACTGAQTPQIFDQINKLAGGIDLLTMTAGGNDLCLVDIIKDCIVLAFYDEATCTAILEKAEQNLKDIMRNNIKEMLLALNSKMATNGIVVYNSYAQFFSTANENCATDQDWGLFPWVGYTWLGIRPTPLPLTVARRQRFNTLTAGLNDLIRDVVHDVADEVNYKIGFSNWDLWPSEGVDGQMCSPSSSGAYPDSKQPDLLFFKPDTRKTFFRLPIGFKKRDELHLEVSNGTATIITTETPVPAQKDSPLPPLEEADIDPVLKARIAALRDSLPARDLDANGVDRAIYRSSLWNSVNPRAAALHALNPRAPTVPGCPSDSHSWIPSLGALLPDLFGRIFHPNEQGHNAIASFAIAKTMDVRAQVLGVAPEVCEVSEEFNCWRDGGRAAYVTADRADANMKDFCSTVEGPGSGYTNWRRAKVYHEGTPDEMEFILDGGNVDTVNRQECLDAFTKIVHGCDAGNSDNPMNWKFGGRWKKGEYSYDLSPRRNRNLITAPTGQCKGKYKFLFSDFEIYGAGFSSWDWGQDTILPKSKGCLGLGVTKWNWEYFDQPDSNGMEWKVTFRTPVFVSNRCYRNNKVVESVGGFTNGCGGDSGA</sequence>
<dbReference type="InterPro" id="IPR037460">
    <property type="entry name" value="SEST-like"/>
</dbReference>